<dbReference type="Proteomes" id="UP001054902">
    <property type="component" value="Unassembled WGS sequence"/>
</dbReference>
<sequence length="396" mass="45924">MNISTLQSNLDFIKSLFFHEEWKDEKCRDTILEAIEECNEKIEKAFGQSMHYLYKHESSVEAVEKVVKKFPSTLSYVDEDYECIPIQTAAGGDGYEYVPVLAKLGMKHKVGGGDARGGLLMIDPYDNREWNALQWLVTENGDLKKLNVLKELRRSGLLLKEDIREYNLLHYSCYDSIIWYLIAWDPDALIETRIGDKPLIHYTANEKYLQLAYHSLHLFLKAGFKYHPEIGGLLFVKDDSGIIVIDKICKEIGETKTMEILHDILSATRDYPILHHVFIKAPKHKDLFAEKFPWAYHLKDHNGRTLHQALLAEGPEVMKDHRMLFASLTDNQIQTKDPVTTLYPFATMAVGEHVDLDKCLYLLRRQPSVLERRSRTENNRRRNKRKIYADSHGTQI</sequence>
<evidence type="ECO:0000313" key="2">
    <source>
        <dbReference type="EMBL" id="GFH49886.1"/>
    </source>
</evidence>
<accession>A0AAD3CPP6</accession>
<feature type="region of interest" description="Disordered" evidence="1">
    <location>
        <begin position="372"/>
        <end position="396"/>
    </location>
</feature>
<protein>
    <submittedName>
        <fullName evidence="2">Uncharacterized protein</fullName>
    </submittedName>
</protein>
<reference evidence="2 3" key="1">
    <citation type="journal article" date="2021" name="Sci. Rep.">
        <title>The genome of the diatom Chaetoceros tenuissimus carries an ancient integrated fragment of an extant virus.</title>
        <authorList>
            <person name="Hongo Y."/>
            <person name="Kimura K."/>
            <person name="Takaki Y."/>
            <person name="Yoshida Y."/>
            <person name="Baba S."/>
            <person name="Kobayashi G."/>
            <person name="Nagasaki K."/>
            <person name="Hano T."/>
            <person name="Tomaru Y."/>
        </authorList>
    </citation>
    <scope>NUCLEOTIDE SEQUENCE [LARGE SCALE GENOMIC DNA]</scope>
    <source>
        <strain evidence="2 3">NIES-3715</strain>
    </source>
</reference>
<evidence type="ECO:0000313" key="3">
    <source>
        <dbReference type="Proteomes" id="UP001054902"/>
    </source>
</evidence>
<dbReference type="AlphaFoldDB" id="A0AAD3CPP6"/>
<proteinExistence type="predicted"/>
<dbReference type="EMBL" id="BLLK01000038">
    <property type="protein sequence ID" value="GFH49886.1"/>
    <property type="molecule type" value="Genomic_DNA"/>
</dbReference>
<keyword evidence="3" id="KW-1185">Reference proteome</keyword>
<name>A0AAD3CPP6_9STRA</name>
<comment type="caution">
    <text evidence="2">The sequence shown here is derived from an EMBL/GenBank/DDBJ whole genome shotgun (WGS) entry which is preliminary data.</text>
</comment>
<gene>
    <name evidence="2" type="ORF">CTEN210_06363</name>
</gene>
<organism evidence="2 3">
    <name type="scientific">Chaetoceros tenuissimus</name>
    <dbReference type="NCBI Taxonomy" id="426638"/>
    <lineage>
        <taxon>Eukaryota</taxon>
        <taxon>Sar</taxon>
        <taxon>Stramenopiles</taxon>
        <taxon>Ochrophyta</taxon>
        <taxon>Bacillariophyta</taxon>
        <taxon>Coscinodiscophyceae</taxon>
        <taxon>Chaetocerotophycidae</taxon>
        <taxon>Chaetocerotales</taxon>
        <taxon>Chaetocerotaceae</taxon>
        <taxon>Chaetoceros</taxon>
    </lineage>
</organism>
<evidence type="ECO:0000256" key="1">
    <source>
        <dbReference type="SAM" id="MobiDB-lite"/>
    </source>
</evidence>